<evidence type="ECO:0000256" key="2">
    <source>
        <dbReference type="ARBA" id="ARBA00023002"/>
    </source>
</evidence>
<dbReference type="PANTHER" id="PTHR43639">
    <property type="entry name" value="OXIDOREDUCTASE, SHORT-CHAIN DEHYDROGENASE/REDUCTASE FAMILY (AFU_ORTHOLOGUE AFUA_5G02870)"/>
    <property type="match status" value="1"/>
</dbReference>
<feature type="domain" description="Ketoreductase" evidence="3">
    <location>
        <begin position="6"/>
        <end position="185"/>
    </location>
</feature>
<dbReference type="PRINTS" id="PR00080">
    <property type="entry name" value="SDRFAMILY"/>
</dbReference>
<sequence>MKLSGKVAIVTGGSRGIGAAIARRLAADGAQLALIYRSNGPAADATVQAIRAAGGEAEAFRADVADEAAVESAMRAVVARFGRVDALINNAGIFESEPVGRISRQSFQNQLLTNAWSVLASTQAALDHFPASGGAIVNVSSSLAVRPEPQTVSYSASKATVDSLTLGCAIELGARGIRVNAVAPAVTRTDMTAGLPADYLESETRLTPLGRLAEPQDIAGAVAFLCSDDARWITGRSILVDGGRV</sequence>
<evidence type="ECO:0000256" key="1">
    <source>
        <dbReference type="ARBA" id="ARBA00006484"/>
    </source>
</evidence>
<keyword evidence="5" id="KW-1185">Reference proteome</keyword>
<reference evidence="4 5" key="1">
    <citation type="submission" date="2018-08" db="EMBL/GenBank/DDBJ databases">
        <title>Hydrogenophaga sp. LA-38 isolated from sludge.</title>
        <authorList>
            <person name="Im W.-T."/>
        </authorList>
    </citation>
    <scope>NUCLEOTIDE SEQUENCE [LARGE SCALE GENOMIC DNA]</scope>
    <source>
        <strain evidence="4 5">LA-38</strain>
    </source>
</reference>
<dbReference type="InterPro" id="IPR036291">
    <property type="entry name" value="NAD(P)-bd_dom_sf"/>
</dbReference>
<dbReference type="PANTHER" id="PTHR43639:SF1">
    <property type="entry name" value="SHORT-CHAIN DEHYDROGENASE_REDUCTASE FAMILY PROTEIN"/>
    <property type="match status" value="1"/>
</dbReference>
<dbReference type="SMART" id="SM00822">
    <property type="entry name" value="PKS_KR"/>
    <property type="match status" value="1"/>
</dbReference>
<dbReference type="RefSeq" id="WP_116960561.1">
    <property type="nucleotide sequence ID" value="NZ_QVLS01000013.1"/>
</dbReference>
<dbReference type="InterPro" id="IPR002347">
    <property type="entry name" value="SDR_fam"/>
</dbReference>
<dbReference type="CDD" id="cd05233">
    <property type="entry name" value="SDR_c"/>
    <property type="match status" value="1"/>
</dbReference>
<dbReference type="SUPFAM" id="SSF51735">
    <property type="entry name" value="NAD(P)-binding Rossmann-fold domains"/>
    <property type="match status" value="1"/>
</dbReference>
<dbReference type="NCBIfam" id="NF005559">
    <property type="entry name" value="PRK07231.1"/>
    <property type="match status" value="1"/>
</dbReference>
<dbReference type="Pfam" id="PF13561">
    <property type="entry name" value="adh_short_C2"/>
    <property type="match status" value="1"/>
</dbReference>
<protein>
    <submittedName>
        <fullName evidence="4">SDR family oxidoreductase</fullName>
    </submittedName>
</protein>
<keyword evidence="2" id="KW-0560">Oxidoreductase</keyword>
<name>A0A372EF58_9BURK</name>
<dbReference type="InterPro" id="IPR057326">
    <property type="entry name" value="KR_dom"/>
</dbReference>
<dbReference type="Proteomes" id="UP000261931">
    <property type="component" value="Unassembled WGS sequence"/>
</dbReference>
<proteinExistence type="inferred from homology"/>
<dbReference type="Gene3D" id="3.40.50.720">
    <property type="entry name" value="NAD(P)-binding Rossmann-like Domain"/>
    <property type="match status" value="1"/>
</dbReference>
<dbReference type="AlphaFoldDB" id="A0A372EF58"/>
<organism evidence="4 5">
    <name type="scientific">Hydrogenophaga borbori</name>
    <dbReference type="NCBI Taxonomy" id="2294117"/>
    <lineage>
        <taxon>Bacteria</taxon>
        <taxon>Pseudomonadati</taxon>
        <taxon>Pseudomonadota</taxon>
        <taxon>Betaproteobacteria</taxon>
        <taxon>Burkholderiales</taxon>
        <taxon>Comamonadaceae</taxon>
        <taxon>Hydrogenophaga</taxon>
    </lineage>
</organism>
<accession>A0A372EF58</accession>
<gene>
    <name evidence="4" type="ORF">DY262_18520</name>
</gene>
<comment type="similarity">
    <text evidence="1">Belongs to the short-chain dehydrogenases/reductases (SDR) family.</text>
</comment>
<evidence type="ECO:0000259" key="3">
    <source>
        <dbReference type="SMART" id="SM00822"/>
    </source>
</evidence>
<evidence type="ECO:0000313" key="5">
    <source>
        <dbReference type="Proteomes" id="UP000261931"/>
    </source>
</evidence>
<evidence type="ECO:0000313" key="4">
    <source>
        <dbReference type="EMBL" id="RFP77004.1"/>
    </source>
</evidence>
<dbReference type="EMBL" id="QVLS01000013">
    <property type="protein sequence ID" value="RFP77004.1"/>
    <property type="molecule type" value="Genomic_DNA"/>
</dbReference>
<dbReference type="GO" id="GO:0016491">
    <property type="term" value="F:oxidoreductase activity"/>
    <property type="evidence" value="ECO:0007669"/>
    <property type="project" value="UniProtKB-KW"/>
</dbReference>
<dbReference type="FunFam" id="3.40.50.720:FF:000084">
    <property type="entry name" value="Short-chain dehydrogenase reductase"/>
    <property type="match status" value="1"/>
</dbReference>
<comment type="caution">
    <text evidence="4">The sequence shown here is derived from an EMBL/GenBank/DDBJ whole genome shotgun (WGS) entry which is preliminary data.</text>
</comment>
<dbReference type="PRINTS" id="PR00081">
    <property type="entry name" value="GDHRDH"/>
</dbReference>